<feature type="transmembrane region" description="Helical" evidence="6">
    <location>
        <begin position="448"/>
        <end position="469"/>
    </location>
</feature>
<feature type="transmembrane region" description="Helical" evidence="6">
    <location>
        <begin position="260"/>
        <end position="281"/>
    </location>
</feature>
<reference evidence="7" key="1">
    <citation type="submission" date="2020-11" db="EMBL/GenBank/DDBJ databases">
        <title>Isolation and identification of active actinomycetes.</title>
        <authorList>
            <person name="Yu B."/>
        </authorList>
    </citation>
    <scope>NUCLEOTIDE SEQUENCE</scope>
    <source>
        <strain evidence="7">NEAU-YB345</strain>
    </source>
</reference>
<feature type="transmembrane region" description="Helical" evidence="6">
    <location>
        <begin position="387"/>
        <end position="409"/>
    </location>
</feature>
<evidence type="ECO:0000256" key="2">
    <source>
        <dbReference type="ARBA" id="ARBA00022692"/>
    </source>
</evidence>
<feature type="compositionally biased region" description="Polar residues" evidence="5">
    <location>
        <begin position="1"/>
        <end position="15"/>
    </location>
</feature>
<feature type="transmembrane region" description="Helical" evidence="6">
    <location>
        <begin position="362"/>
        <end position="381"/>
    </location>
</feature>
<keyword evidence="8" id="KW-1185">Reference proteome</keyword>
<name>A0A931B3G6_9ACTN</name>
<feature type="transmembrane region" description="Helical" evidence="6">
    <location>
        <begin position="64"/>
        <end position="82"/>
    </location>
</feature>
<keyword evidence="3 6" id="KW-1133">Transmembrane helix</keyword>
<dbReference type="PANTHER" id="PTHR47547:SF1">
    <property type="entry name" value="ASPARTATE-PROTON SYMPORTER"/>
    <property type="match status" value="1"/>
</dbReference>
<feature type="transmembrane region" description="Helical" evidence="6">
    <location>
        <begin position="293"/>
        <end position="320"/>
    </location>
</feature>
<evidence type="ECO:0000256" key="5">
    <source>
        <dbReference type="SAM" id="MobiDB-lite"/>
    </source>
</evidence>
<dbReference type="AlphaFoldDB" id="A0A931B3G6"/>
<dbReference type="EMBL" id="JADPRT010000004">
    <property type="protein sequence ID" value="MBF9068602.1"/>
    <property type="molecule type" value="Genomic_DNA"/>
</dbReference>
<sequence>MSRTSAPSTGSTDSGQADPDGRGHGRTLRREVGLIGLLWASVGSIIGSGWLFSAKNAVTAAGPAALVAWGIGAVAMIILALVHAELGGMFPISGGTARYPHLAFGGAAGASFGWFAWLSVATTAPIEVMAMIGYANHYSWARGFENSQGLLTASGLVVAVLLMAVFCGINLMGIKTLARANNAATWWKVGVPMLVVLLLAIAGFHPANFTAGGGFAPFGAKGVLLAVPGSGIIFALMGFEQAIQIGGESRRPGRDIPRAVVGSMVLGVLLYVLLQIVYIGALPSGAIHHWADLAYAGISGPFAGLVSVVGMGWLAAVLYLDAVISPAGTGLIYTTAASRISYGLSRNGYVPSAFEKLDRRGVPWVGIVAAFVVGCVAFLPFPSWNSLVNLVTSASVLMYAGAPLAFGVFRSRLPHLARPFRLKAGGVLAPAAFVVANLIIFWSGWDTVWKLGVAVGIGYVLLALARVLHTNPVEVRLDFRAAQWLPVYLVGMGLITWVSDFGPWAHPWLPFGWDMVAVAVFSVAVYAWAVAVALPGERIEELTRETQDLAAETPAESPTEAPA</sequence>
<evidence type="ECO:0000256" key="1">
    <source>
        <dbReference type="ARBA" id="ARBA00004141"/>
    </source>
</evidence>
<feature type="region of interest" description="Disordered" evidence="5">
    <location>
        <begin position="1"/>
        <end position="24"/>
    </location>
</feature>
<dbReference type="GO" id="GO:0022857">
    <property type="term" value="F:transmembrane transporter activity"/>
    <property type="evidence" value="ECO:0007669"/>
    <property type="project" value="InterPro"/>
</dbReference>
<dbReference type="InterPro" id="IPR002293">
    <property type="entry name" value="AA/rel_permease1"/>
</dbReference>
<proteinExistence type="predicted"/>
<evidence type="ECO:0000256" key="4">
    <source>
        <dbReference type="ARBA" id="ARBA00023136"/>
    </source>
</evidence>
<evidence type="ECO:0000313" key="7">
    <source>
        <dbReference type="EMBL" id="MBF9068602.1"/>
    </source>
</evidence>
<comment type="caution">
    <text evidence="7">The sequence shown here is derived from an EMBL/GenBank/DDBJ whole genome shotgun (WGS) entry which is preliminary data.</text>
</comment>
<dbReference type="Pfam" id="PF13520">
    <property type="entry name" value="AA_permease_2"/>
    <property type="match status" value="1"/>
</dbReference>
<evidence type="ECO:0000256" key="6">
    <source>
        <dbReference type="SAM" id="Phobius"/>
    </source>
</evidence>
<dbReference type="InterPro" id="IPR052962">
    <property type="entry name" value="AA_Transporter_AGT"/>
</dbReference>
<accession>A0A931B3G6</accession>
<dbReference type="RefSeq" id="WP_196193774.1">
    <property type="nucleotide sequence ID" value="NZ_JADPRT010000004.1"/>
</dbReference>
<dbReference type="PANTHER" id="PTHR47547">
    <property type="match status" value="1"/>
</dbReference>
<feature type="transmembrane region" description="Helical" evidence="6">
    <location>
        <begin position="481"/>
        <end position="499"/>
    </location>
</feature>
<keyword evidence="4 6" id="KW-0472">Membrane</keyword>
<feature type="transmembrane region" description="Helical" evidence="6">
    <location>
        <begin position="155"/>
        <end position="174"/>
    </location>
</feature>
<dbReference type="GO" id="GO:0016020">
    <property type="term" value="C:membrane"/>
    <property type="evidence" value="ECO:0007669"/>
    <property type="project" value="UniProtKB-SubCell"/>
</dbReference>
<feature type="transmembrane region" description="Helical" evidence="6">
    <location>
        <begin position="186"/>
        <end position="206"/>
    </location>
</feature>
<dbReference type="Gene3D" id="1.20.1740.10">
    <property type="entry name" value="Amino acid/polyamine transporter I"/>
    <property type="match status" value="1"/>
</dbReference>
<protein>
    <submittedName>
        <fullName evidence="7">APC family permease</fullName>
    </submittedName>
</protein>
<dbReference type="Proteomes" id="UP000657385">
    <property type="component" value="Unassembled WGS sequence"/>
</dbReference>
<keyword evidence="2 6" id="KW-0812">Transmembrane</keyword>
<feature type="transmembrane region" description="Helical" evidence="6">
    <location>
        <begin position="32"/>
        <end position="52"/>
    </location>
</feature>
<organism evidence="7 8">
    <name type="scientific">Streptacidiphilus fuscans</name>
    <dbReference type="NCBI Taxonomy" id="2789292"/>
    <lineage>
        <taxon>Bacteria</taxon>
        <taxon>Bacillati</taxon>
        <taxon>Actinomycetota</taxon>
        <taxon>Actinomycetes</taxon>
        <taxon>Kitasatosporales</taxon>
        <taxon>Streptomycetaceae</taxon>
        <taxon>Streptacidiphilus</taxon>
    </lineage>
</organism>
<comment type="subcellular location">
    <subcellularLocation>
        <location evidence="1">Membrane</location>
        <topology evidence="1">Multi-pass membrane protein</topology>
    </subcellularLocation>
</comment>
<feature type="transmembrane region" description="Helical" evidence="6">
    <location>
        <begin position="511"/>
        <end position="534"/>
    </location>
</feature>
<feature type="transmembrane region" description="Helical" evidence="6">
    <location>
        <begin position="102"/>
        <end position="135"/>
    </location>
</feature>
<evidence type="ECO:0000256" key="3">
    <source>
        <dbReference type="ARBA" id="ARBA00022989"/>
    </source>
</evidence>
<gene>
    <name evidence="7" type="ORF">I2501_11230</name>
</gene>
<feature type="transmembrane region" description="Helical" evidence="6">
    <location>
        <begin position="421"/>
        <end position="442"/>
    </location>
</feature>
<feature type="transmembrane region" description="Helical" evidence="6">
    <location>
        <begin position="218"/>
        <end position="239"/>
    </location>
</feature>
<evidence type="ECO:0000313" key="8">
    <source>
        <dbReference type="Proteomes" id="UP000657385"/>
    </source>
</evidence>